<sequence>MSTILSTACSSIDASAELLSKMSIDFNLASWPAGVINGPDGLDAAELTLINAFGSACCVDTCGSTC</sequence>
<accession>A0A5B0QG32</accession>
<protein>
    <submittedName>
        <fullName evidence="1">Uncharacterized protein</fullName>
    </submittedName>
</protein>
<reference evidence="1 2" key="1">
    <citation type="submission" date="2019-05" db="EMBL/GenBank/DDBJ databases">
        <title>Emergence of the Ug99 lineage of the wheat stem rust pathogen through somatic hybridization.</title>
        <authorList>
            <person name="Li F."/>
            <person name="Upadhyaya N.M."/>
            <person name="Sperschneider J."/>
            <person name="Matny O."/>
            <person name="Nguyen-Phuc H."/>
            <person name="Mago R."/>
            <person name="Raley C."/>
            <person name="Miller M.E."/>
            <person name="Silverstein K.A.T."/>
            <person name="Henningsen E."/>
            <person name="Hirsch C.D."/>
            <person name="Visser B."/>
            <person name="Pretorius Z.A."/>
            <person name="Steffenson B.J."/>
            <person name="Schwessinger B."/>
            <person name="Dodds P.N."/>
            <person name="Figueroa M."/>
        </authorList>
    </citation>
    <scope>NUCLEOTIDE SEQUENCE [LARGE SCALE GENOMIC DNA]</scope>
    <source>
        <strain evidence="1 2">Ug99</strain>
    </source>
</reference>
<gene>
    <name evidence="1" type="ORF">PGTUg99_001959</name>
</gene>
<dbReference type="Proteomes" id="UP000325313">
    <property type="component" value="Unassembled WGS sequence"/>
</dbReference>
<organism evidence="1 2">
    <name type="scientific">Puccinia graminis f. sp. tritici</name>
    <dbReference type="NCBI Taxonomy" id="56615"/>
    <lineage>
        <taxon>Eukaryota</taxon>
        <taxon>Fungi</taxon>
        <taxon>Dikarya</taxon>
        <taxon>Basidiomycota</taxon>
        <taxon>Pucciniomycotina</taxon>
        <taxon>Pucciniomycetes</taxon>
        <taxon>Pucciniales</taxon>
        <taxon>Pucciniaceae</taxon>
        <taxon>Puccinia</taxon>
    </lineage>
</organism>
<evidence type="ECO:0000313" key="1">
    <source>
        <dbReference type="EMBL" id="KAA1112170.1"/>
    </source>
</evidence>
<evidence type="ECO:0000313" key="2">
    <source>
        <dbReference type="Proteomes" id="UP000325313"/>
    </source>
</evidence>
<dbReference type="AlphaFoldDB" id="A0A5B0QG32"/>
<comment type="caution">
    <text evidence="1">The sequence shown here is derived from an EMBL/GenBank/DDBJ whole genome shotgun (WGS) entry which is preliminary data.</text>
</comment>
<proteinExistence type="predicted"/>
<dbReference type="EMBL" id="VDEP01000281">
    <property type="protein sequence ID" value="KAA1112170.1"/>
    <property type="molecule type" value="Genomic_DNA"/>
</dbReference>
<name>A0A5B0QG32_PUCGR</name>